<protein>
    <submittedName>
        <fullName evidence="2">Uncharacterized protein</fullName>
    </submittedName>
</protein>
<accession>A0ABY7E6X9</accession>
<evidence type="ECO:0000313" key="3">
    <source>
        <dbReference type="Proteomes" id="UP001164746"/>
    </source>
</evidence>
<organism evidence="2 3">
    <name type="scientific">Mya arenaria</name>
    <name type="common">Soft-shell clam</name>
    <dbReference type="NCBI Taxonomy" id="6604"/>
    <lineage>
        <taxon>Eukaryota</taxon>
        <taxon>Metazoa</taxon>
        <taxon>Spiralia</taxon>
        <taxon>Lophotrochozoa</taxon>
        <taxon>Mollusca</taxon>
        <taxon>Bivalvia</taxon>
        <taxon>Autobranchia</taxon>
        <taxon>Heteroconchia</taxon>
        <taxon>Euheterodonta</taxon>
        <taxon>Imparidentia</taxon>
        <taxon>Neoheterodontei</taxon>
        <taxon>Myida</taxon>
        <taxon>Myoidea</taxon>
        <taxon>Myidae</taxon>
        <taxon>Mya</taxon>
    </lineage>
</organism>
<dbReference type="Proteomes" id="UP001164746">
    <property type="component" value="Chromosome 5"/>
</dbReference>
<dbReference type="EMBL" id="CP111016">
    <property type="protein sequence ID" value="WAR05767.1"/>
    <property type="molecule type" value="Genomic_DNA"/>
</dbReference>
<evidence type="ECO:0000256" key="1">
    <source>
        <dbReference type="SAM" id="MobiDB-lite"/>
    </source>
</evidence>
<evidence type="ECO:0000313" key="2">
    <source>
        <dbReference type="EMBL" id="WAR05767.1"/>
    </source>
</evidence>
<keyword evidence="3" id="KW-1185">Reference proteome</keyword>
<sequence length="186" mass="20954">KAWRQKSIIVEEAAGGDSEGEEETEGKTPALETASMLMYKFYLIRKGLEKEEYHRQEAAGGDSDGEEETEGKTPALEIASMERNKEHFLSFVQCQKSVNDARNLEQSVSMVKSHIEKKLHKLFSQKSTDLKLARVCDCARESDSQQLRQTLPRLQEKISRTNQALDNCTHAQQAADYCLNNNGTAN</sequence>
<reference evidence="2" key="1">
    <citation type="submission" date="2022-11" db="EMBL/GenBank/DDBJ databases">
        <title>Centuries of genome instability and evolution in soft-shell clam transmissible cancer (bioRxiv).</title>
        <authorList>
            <person name="Hart S.F.M."/>
            <person name="Yonemitsu M.A."/>
            <person name="Giersch R.M."/>
            <person name="Beal B.F."/>
            <person name="Arriagada G."/>
            <person name="Davis B.W."/>
            <person name="Ostrander E.A."/>
            <person name="Goff S.P."/>
            <person name="Metzger M.J."/>
        </authorList>
    </citation>
    <scope>NUCLEOTIDE SEQUENCE</scope>
    <source>
        <strain evidence="2">MELC-2E11</strain>
        <tissue evidence="2">Siphon/mantle</tissue>
    </source>
</reference>
<proteinExistence type="predicted"/>
<gene>
    <name evidence="2" type="ORF">MAR_021136</name>
</gene>
<feature type="region of interest" description="Disordered" evidence="1">
    <location>
        <begin position="53"/>
        <end position="72"/>
    </location>
</feature>
<feature type="non-terminal residue" evidence="2">
    <location>
        <position position="1"/>
    </location>
</feature>
<feature type="region of interest" description="Disordered" evidence="1">
    <location>
        <begin position="1"/>
        <end position="31"/>
    </location>
</feature>
<name>A0ABY7E6X9_MYAAR</name>